<evidence type="ECO:0000313" key="3">
    <source>
        <dbReference type="Proteomes" id="UP000027395"/>
    </source>
</evidence>
<dbReference type="STRING" id="388467.A19Y_2727"/>
<dbReference type="EMBL" id="CM002803">
    <property type="protein sequence ID" value="KEI67608.1"/>
    <property type="molecule type" value="Genomic_DNA"/>
</dbReference>
<keyword evidence="3" id="KW-1185">Reference proteome</keyword>
<dbReference type="PANTHER" id="PTHR35996">
    <property type="entry name" value="OSJNBA0038O10.25 PROTEIN"/>
    <property type="match status" value="1"/>
</dbReference>
<feature type="compositionally biased region" description="Low complexity" evidence="1">
    <location>
        <begin position="44"/>
        <end position="59"/>
    </location>
</feature>
<dbReference type="GeneID" id="77288816"/>
<protein>
    <submittedName>
        <fullName evidence="2">Uncharacterized protein</fullName>
    </submittedName>
</protein>
<dbReference type="PATRIC" id="fig|388467.6.peg.2676"/>
<dbReference type="eggNOG" id="ENOG5032ZTM">
    <property type="taxonomic scope" value="Bacteria"/>
</dbReference>
<feature type="region of interest" description="Disordered" evidence="1">
    <location>
        <begin position="42"/>
        <end position="70"/>
    </location>
</feature>
<dbReference type="Pfam" id="PF26369">
    <property type="entry name" value="UPF0426"/>
    <property type="match status" value="1"/>
</dbReference>
<evidence type="ECO:0000313" key="2">
    <source>
        <dbReference type="EMBL" id="KEI67608.1"/>
    </source>
</evidence>
<evidence type="ECO:0000256" key="1">
    <source>
        <dbReference type="SAM" id="MobiDB-lite"/>
    </source>
</evidence>
<accession>A0A073CIQ9</accession>
<dbReference type="AlphaFoldDB" id="A0A073CIQ9"/>
<dbReference type="HOGENOM" id="CLU_203090_0_0_3"/>
<reference evidence="2 3" key="1">
    <citation type="journal article" date="2014" name="Appl. Environ. Microbiol.">
        <title>Elucidation of insertion elements encoded on plasmids and in vitro construction of shuttle vectors from the toxic cyanobacterium Planktothrix.</title>
        <authorList>
            <person name="Christiansen G."/>
            <person name="Goesmann A."/>
            <person name="Kurmayer R."/>
        </authorList>
    </citation>
    <scope>NUCLEOTIDE SEQUENCE [LARGE SCALE GENOMIC DNA]</scope>
    <source>
        <strain evidence="2 3">NIVA-CYA 126/8</strain>
    </source>
</reference>
<dbReference type="Proteomes" id="UP000027395">
    <property type="component" value="Chromosome"/>
</dbReference>
<organism evidence="2 3">
    <name type="scientific">Planktothrix agardhii (strain NIVA-CYA 126/8)</name>
    <dbReference type="NCBI Taxonomy" id="388467"/>
    <lineage>
        <taxon>Bacteria</taxon>
        <taxon>Bacillati</taxon>
        <taxon>Cyanobacteriota</taxon>
        <taxon>Cyanophyceae</taxon>
        <taxon>Oscillatoriophycideae</taxon>
        <taxon>Oscillatoriales</taxon>
        <taxon>Microcoleaceae</taxon>
        <taxon>Planktothrix</taxon>
    </lineage>
</organism>
<sequence>MDELKPILEELTREPIAFLGGFVSGLLKLSLNDDPIKTWIEKQGGTTASSSSDSNNNNGNSGGPQSIQID</sequence>
<dbReference type="PANTHER" id="PTHR35996:SF1">
    <property type="entry name" value="OS04G0528100 PROTEIN"/>
    <property type="match status" value="1"/>
</dbReference>
<dbReference type="RefSeq" id="WP_026795232.1">
    <property type="nucleotide sequence ID" value="NZ_CM002803.1"/>
</dbReference>
<dbReference type="InterPro" id="IPR040278">
    <property type="entry name" value="UPF0426"/>
</dbReference>
<gene>
    <name evidence="2" type="ORF">A19Y_2727</name>
</gene>
<proteinExistence type="predicted"/>
<name>A0A073CIQ9_PLAA1</name>